<sequence>MTLTKILLIIFAFQLFGLQLIKVNKVILAEFLSNNLISAASIRYNLKKTNTMKTSAGFLNAGKETNNRTSNNVTFSDSWNSRRRYR</sequence>
<gene>
    <name evidence="1" type="ORF">BST97_03545</name>
</gene>
<dbReference type="Proteomes" id="UP000193431">
    <property type="component" value="Chromosome"/>
</dbReference>
<keyword evidence="2" id="KW-1185">Reference proteome</keyword>
<dbReference type="EMBL" id="CP019344">
    <property type="protein sequence ID" value="ARN77136.1"/>
    <property type="molecule type" value="Genomic_DNA"/>
</dbReference>
<reference evidence="1 2" key="1">
    <citation type="submission" date="2016-11" db="EMBL/GenBank/DDBJ databases">
        <title>Trade-off between light-utilization and light-protection in marine flavobacteria.</title>
        <authorList>
            <person name="Kumagai Y."/>
        </authorList>
    </citation>
    <scope>NUCLEOTIDE SEQUENCE [LARGE SCALE GENOMIC DNA]</scope>
    <source>
        <strain evidence="1 2">JCM 13191</strain>
    </source>
</reference>
<proteinExistence type="predicted"/>
<protein>
    <submittedName>
        <fullName evidence="1">Uncharacterized protein</fullName>
    </submittedName>
</protein>
<name>A0A1W6MI10_9FLAO</name>
<evidence type="ECO:0000313" key="1">
    <source>
        <dbReference type="EMBL" id="ARN77136.1"/>
    </source>
</evidence>
<organism evidence="1 2">
    <name type="scientific">Nonlabens spongiae</name>
    <dbReference type="NCBI Taxonomy" id="331648"/>
    <lineage>
        <taxon>Bacteria</taxon>
        <taxon>Pseudomonadati</taxon>
        <taxon>Bacteroidota</taxon>
        <taxon>Flavobacteriia</taxon>
        <taxon>Flavobacteriales</taxon>
        <taxon>Flavobacteriaceae</taxon>
        <taxon>Nonlabens</taxon>
    </lineage>
</organism>
<dbReference type="AlphaFoldDB" id="A0A1W6MI10"/>
<accession>A0A1W6MI10</accession>
<dbReference type="STRING" id="331648.BST97_03545"/>
<evidence type="ECO:0000313" key="2">
    <source>
        <dbReference type="Proteomes" id="UP000193431"/>
    </source>
</evidence>